<accession>A0ABU1UFV2</accession>
<comment type="similarity">
    <text evidence="1">Belongs to the UPF0312 family.</text>
</comment>
<dbReference type="PANTHER" id="PTHR34406">
    <property type="entry name" value="PROTEIN YCEI"/>
    <property type="match status" value="1"/>
</dbReference>
<dbReference type="Gene3D" id="2.40.128.110">
    <property type="entry name" value="Lipid/polyisoprenoid-binding, YceI-like"/>
    <property type="match status" value="1"/>
</dbReference>
<protein>
    <submittedName>
        <fullName evidence="3">Polyisoprenoid-binding protein YceI</fullName>
    </submittedName>
</protein>
<dbReference type="EMBL" id="JAVDVQ010000017">
    <property type="protein sequence ID" value="MDR7084076.1"/>
    <property type="molecule type" value="Genomic_DNA"/>
</dbReference>
<feature type="domain" description="Lipid/polyisoprenoid-binding YceI-like" evidence="2">
    <location>
        <begin position="11"/>
        <end position="180"/>
    </location>
</feature>
<keyword evidence="4" id="KW-1185">Reference proteome</keyword>
<dbReference type="RefSeq" id="WP_310059895.1">
    <property type="nucleotide sequence ID" value="NZ_JAVDVQ010000017.1"/>
</dbReference>
<gene>
    <name evidence="3" type="ORF">J2X01_003383</name>
</gene>
<name>A0ABU1UFV2_9MICC</name>
<sequence>MAELLSDYAGQWRFDPAHTRIGFSTRHAMVTKVRGAFNDFEGSITVDADNPERSQVRLSVDVASIDTRNADRDQHLRTNDFFDAPHFPKITFVSSRVDQVDEGHFIVSGDVTIKGITKEISIPIDFIGVDRDPMGNLRAGFEGSRRIDRQDFGLKWNTALDSGGVLVSDKITLEFEVSAIKNEDGPGPAGAAQAAD</sequence>
<evidence type="ECO:0000256" key="1">
    <source>
        <dbReference type="ARBA" id="ARBA00008812"/>
    </source>
</evidence>
<dbReference type="PANTHER" id="PTHR34406:SF1">
    <property type="entry name" value="PROTEIN YCEI"/>
    <property type="match status" value="1"/>
</dbReference>
<dbReference type="Pfam" id="PF04264">
    <property type="entry name" value="YceI"/>
    <property type="match status" value="1"/>
</dbReference>
<dbReference type="InterPro" id="IPR007372">
    <property type="entry name" value="Lipid/polyisoprenoid-bd_YceI"/>
</dbReference>
<reference evidence="3 4" key="1">
    <citation type="submission" date="2023-07" db="EMBL/GenBank/DDBJ databases">
        <title>Sorghum-associated microbial communities from plants grown in Nebraska, USA.</title>
        <authorList>
            <person name="Schachtman D."/>
        </authorList>
    </citation>
    <scope>NUCLEOTIDE SEQUENCE [LARGE SCALE GENOMIC DNA]</scope>
    <source>
        <strain evidence="3 4">BE167</strain>
    </source>
</reference>
<dbReference type="SUPFAM" id="SSF101874">
    <property type="entry name" value="YceI-like"/>
    <property type="match status" value="1"/>
</dbReference>
<dbReference type="Proteomes" id="UP001252243">
    <property type="component" value="Unassembled WGS sequence"/>
</dbReference>
<organism evidence="3 4">
    <name type="scientific">Arthrobacter ginsengisoli</name>
    <dbReference type="NCBI Taxonomy" id="1356565"/>
    <lineage>
        <taxon>Bacteria</taxon>
        <taxon>Bacillati</taxon>
        <taxon>Actinomycetota</taxon>
        <taxon>Actinomycetes</taxon>
        <taxon>Micrococcales</taxon>
        <taxon>Micrococcaceae</taxon>
        <taxon>Arthrobacter</taxon>
    </lineage>
</organism>
<comment type="caution">
    <text evidence="3">The sequence shown here is derived from an EMBL/GenBank/DDBJ whole genome shotgun (WGS) entry which is preliminary data.</text>
</comment>
<proteinExistence type="inferred from homology"/>
<evidence type="ECO:0000313" key="3">
    <source>
        <dbReference type="EMBL" id="MDR7084076.1"/>
    </source>
</evidence>
<evidence type="ECO:0000259" key="2">
    <source>
        <dbReference type="SMART" id="SM00867"/>
    </source>
</evidence>
<evidence type="ECO:0000313" key="4">
    <source>
        <dbReference type="Proteomes" id="UP001252243"/>
    </source>
</evidence>
<dbReference type="InterPro" id="IPR036761">
    <property type="entry name" value="TTHA0802/YceI-like_sf"/>
</dbReference>
<dbReference type="SMART" id="SM00867">
    <property type="entry name" value="YceI"/>
    <property type="match status" value="1"/>
</dbReference>